<protein>
    <recommendedName>
        <fullName evidence="3">Hydrogenase-4 component G</fullName>
    </recommendedName>
</protein>
<evidence type="ECO:0000313" key="2">
    <source>
        <dbReference type="Proteomes" id="UP000326944"/>
    </source>
</evidence>
<dbReference type="AlphaFoldDB" id="A0A5P8P1N8"/>
<proteinExistence type="predicted"/>
<sequence>MNISSNLNANSLANTKKSNPIKPLYTQKLTKDEVKEIKEQIVQNSNAFTFNSTNIQVVIFQTKDDFLSDYEEFQNFLSEIGYSGKPIAELSQDEAAELVSEDGFFGIKQTSERIANFVINGANGDEKLLRAGREGMLEGFKQAEQMWGGELPEISQKTMKAATEMVDKAMTDLGFSIIDESV</sequence>
<evidence type="ECO:0000313" key="1">
    <source>
        <dbReference type="EMBL" id="QFR49576.1"/>
    </source>
</evidence>
<keyword evidence="2" id="KW-1185">Reference proteome</keyword>
<dbReference type="RefSeq" id="WP_152307523.1">
    <property type="nucleotide sequence ID" value="NZ_CP043617.1"/>
</dbReference>
<reference evidence="1 2" key="1">
    <citation type="submission" date="2019-09" db="EMBL/GenBank/DDBJ databases">
        <title>Sulfurimonas gotlandica sp. nov., a chemoautotrophic and psychrotolerant epsilonproteobacterium isolated from a pelagic redoxcline, and an emended description of the genus Sulfurimonas.</title>
        <authorList>
            <person name="Wang S."/>
            <person name="Jiang L."/>
            <person name="Shao S."/>
        </authorList>
    </citation>
    <scope>NUCLEOTIDE SEQUENCE [LARGE SCALE GENOMIC DNA]</scope>
    <source>
        <strain evidence="1 2">GYSZ_1</strain>
    </source>
</reference>
<dbReference type="EMBL" id="CP043617">
    <property type="protein sequence ID" value="QFR49576.1"/>
    <property type="molecule type" value="Genomic_DNA"/>
</dbReference>
<gene>
    <name evidence="1" type="ORF">FJR48_07445</name>
</gene>
<organism evidence="1 2">
    <name type="scientific">Sulfurimonas lithotrophica</name>
    <dbReference type="NCBI Taxonomy" id="2590022"/>
    <lineage>
        <taxon>Bacteria</taxon>
        <taxon>Pseudomonadati</taxon>
        <taxon>Campylobacterota</taxon>
        <taxon>Epsilonproteobacteria</taxon>
        <taxon>Campylobacterales</taxon>
        <taxon>Sulfurimonadaceae</taxon>
        <taxon>Sulfurimonas</taxon>
    </lineage>
</organism>
<dbReference type="KEGG" id="sulg:FJR48_07445"/>
<dbReference type="Proteomes" id="UP000326944">
    <property type="component" value="Chromosome"/>
</dbReference>
<name>A0A5P8P1N8_9BACT</name>
<dbReference type="OrthoDB" id="49105at2"/>
<evidence type="ECO:0008006" key="3">
    <source>
        <dbReference type="Google" id="ProtNLM"/>
    </source>
</evidence>
<accession>A0A5P8P1N8</accession>